<dbReference type="InterPro" id="IPR001650">
    <property type="entry name" value="Helicase_C-like"/>
</dbReference>
<feature type="short sequence motif" description="Q motif" evidence="6">
    <location>
        <begin position="1"/>
        <end position="29"/>
    </location>
</feature>
<dbReference type="RefSeq" id="WP_073377377.1">
    <property type="nucleotide sequence ID" value="NZ_FQXS01000019.1"/>
</dbReference>
<dbReference type="PROSITE" id="PS51195">
    <property type="entry name" value="Q_MOTIF"/>
    <property type="match status" value="1"/>
</dbReference>
<dbReference type="PROSITE" id="PS51194">
    <property type="entry name" value="HELICASE_CTER"/>
    <property type="match status" value="1"/>
</dbReference>
<dbReference type="GO" id="GO:0003724">
    <property type="term" value="F:RNA helicase activity"/>
    <property type="evidence" value="ECO:0007669"/>
    <property type="project" value="InterPro"/>
</dbReference>
<accession>A0A1M5XFB4</accession>
<evidence type="ECO:0000256" key="5">
    <source>
        <dbReference type="ARBA" id="ARBA00038437"/>
    </source>
</evidence>
<dbReference type="Gene3D" id="3.40.50.300">
    <property type="entry name" value="P-loop containing nucleotide triphosphate hydrolases"/>
    <property type="match status" value="2"/>
</dbReference>
<evidence type="ECO:0000256" key="7">
    <source>
        <dbReference type="SAM" id="MobiDB-lite"/>
    </source>
</evidence>
<evidence type="ECO:0000259" key="10">
    <source>
        <dbReference type="PROSITE" id="PS51195"/>
    </source>
</evidence>
<feature type="region of interest" description="Disordered" evidence="7">
    <location>
        <begin position="369"/>
        <end position="415"/>
    </location>
</feature>
<dbReference type="Pfam" id="PF00271">
    <property type="entry name" value="Helicase_C"/>
    <property type="match status" value="1"/>
</dbReference>
<dbReference type="SUPFAM" id="SSF52540">
    <property type="entry name" value="P-loop containing nucleoside triphosphate hydrolases"/>
    <property type="match status" value="1"/>
</dbReference>
<dbReference type="EMBL" id="FQXS01000019">
    <property type="protein sequence ID" value="SHH97913.1"/>
    <property type="molecule type" value="Genomic_DNA"/>
</dbReference>
<organism evidence="11 12">
    <name type="scientific">Desulfofustis glycolicus DSM 9705</name>
    <dbReference type="NCBI Taxonomy" id="1121409"/>
    <lineage>
        <taxon>Bacteria</taxon>
        <taxon>Pseudomonadati</taxon>
        <taxon>Thermodesulfobacteriota</taxon>
        <taxon>Desulfobulbia</taxon>
        <taxon>Desulfobulbales</taxon>
        <taxon>Desulfocapsaceae</taxon>
        <taxon>Desulfofustis</taxon>
    </lineage>
</organism>
<dbReference type="InterPro" id="IPR044742">
    <property type="entry name" value="DEAD/DEAH_RhlB"/>
</dbReference>
<evidence type="ECO:0000259" key="8">
    <source>
        <dbReference type="PROSITE" id="PS51192"/>
    </source>
</evidence>
<evidence type="ECO:0000313" key="11">
    <source>
        <dbReference type="EMBL" id="SHH97913.1"/>
    </source>
</evidence>
<evidence type="ECO:0000256" key="1">
    <source>
        <dbReference type="ARBA" id="ARBA00022741"/>
    </source>
</evidence>
<dbReference type="Pfam" id="PF00270">
    <property type="entry name" value="DEAD"/>
    <property type="match status" value="1"/>
</dbReference>
<dbReference type="GO" id="GO:0016787">
    <property type="term" value="F:hydrolase activity"/>
    <property type="evidence" value="ECO:0007669"/>
    <property type="project" value="UniProtKB-KW"/>
</dbReference>
<dbReference type="SMART" id="SM00487">
    <property type="entry name" value="DEXDc"/>
    <property type="match status" value="1"/>
</dbReference>
<evidence type="ECO:0000313" key="12">
    <source>
        <dbReference type="Proteomes" id="UP000184139"/>
    </source>
</evidence>
<evidence type="ECO:0000256" key="4">
    <source>
        <dbReference type="ARBA" id="ARBA00022840"/>
    </source>
</evidence>
<gene>
    <name evidence="11" type="ORF">SAMN02745124_02990</name>
</gene>
<name>A0A1M5XFB4_9BACT</name>
<dbReference type="InterPro" id="IPR050079">
    <property type="entry name" value="DEAD_box_RNA_helicase"/>
</dbReference>
<keyword evidence="1" id="KW-0547">Nucleotide-binding</keyword>
<dbReference type="CDD" id="cd00268">
    <property type="entry name" value="DEADc"/>
    <property type="match status" value="1"/>
</dbReference>
<dbReference type="GO" id="GO:0003676">
    <property type="term" value="F:nucleic acid binding"/>
    <property type="evidence" value="ECO:0007669"/>
    <property type="project" value="InterPro"/>
</dbReference>
<dbReference type="GO" id="GO:0005524">
    <property type="term" value="F:ATP binding"/>
    <property type="evidence" value="ECO:0007669"/>
    <property type="project" value="UniProtKB-KW"/>
</dbReference>
<dbReference type="PROSITE" id="PS51192">
    <property type="entry name" value="HELICASE_ATP_BIND_1"/>
    <property type="match status" value="1"/>
</dbReference>
<sequence length="415" mass="45909">MSFTEFSFHQQLQANLDTCGYLAPTPIQQQAIGPVLDGRDLLGLAQTGTGKTAAFVLPILQRLLSGQRGCLRALIVSPTRELAEQTHEYITKLASRTKLRSAVVYGGVGKPAQIARIRGGAEIIVACPGRLLDLAQDGVVNFSKVQTLVLDEADHMFDKGFLPDIRRIVKLLPKQRQNLVFSATMPPEIRTLVEGLLTDPVTVQVDHDKTIDTISHVFLRVAQHNKIVLLRDILQQGGVSTAIVFTRTKHKAKSLAQQLAKNGHKATSLQGNLSQQKRQEALNGFKNGTYTILVATDIAARGIDVSDISHIINFDMPETTETYTHRTGRTGRAKRHGEALSFIAEDNGRLASTLERMLGNKLVYRTHSHTGQATRTDNQPQEARQQDHKVDRNKRPPRGKRSSQRNRSLAFDFGV</sequence>
<dbReference type="Proteomes" id="UP000184139">
    <property type="component" value="Unassembled WGS sequence"/>
</dbReference>
<dbReference type="SMART" id="SM00490">
    <property type="entry name" value="HELICc"/>
    <property type="match status" value="1"/>
</dbReference>
<proteinExistence type="inferred from homology"/>
<keyword evidence="2" id="KW-0378">Hydrolase</keyword>
<feature type="compositionally biased region" description="Basic and acidic residues" evidence="7">
    <location>
        <begin position="384"/>
        <end position="394"/>
    </location>
</feature>
<dbReference type="InterPro" id="IPR014001">
    <property type="entry name" value="Helicase_ATP-bd"/>
</dbReference>
<evidence type="ECO:0000256" key="6">
    <source>
        <dbReference type="PROSITE-ProRule" id="PRU00552"/>
    </source>
</evidence>
<comment type="similarity">
    <text evidence="5">Belongs to the DEAD box helicase family.</text>
</comment>
<evidence type="ECO:0000256" key="2">
    <source>
        <dbReference type="ARBA" id="ARBA00022801"/>
    </source>
</evidence>
<evidence type="ECO:0000256" key="3">
    <source>
        <dbReference type="ARBA" id="ARBA00022806"/>
    </source>
</evidence>
<protein>
    <submittedName>
        <fullName evidence="11">Superfamily II DNA and RNA helicase</fullName>
    </submittedName>
</protein>
<dbReference type="PANTHER" id="PTHR47959">
    <property type="entry name" value="ATP-DEPENDENT RNA HELICASE RHLE-RELATED"/>
    <property type="match status" value="1"/>
</dbReference>
<dbReference type="GO" id="GO:0005829">
    <property type="term" value="C:cytosol"/>
    <property type="evidence" value="ECO:0007669"/>
    <property type="project" value="TreeGrafter"/>
</dbReference>
<keyword evidence="3 11" id="KW-0347">Helicase</keyword>
<feature type="domain" description="DEAD-box RNA helicase Q" evidence="10">
    <location>
        <begin position="1"/>
        <end position="29"/>
    </location>
</feature>
<dbReference type="InterPro" id="IPR011545">
    <property type="entry name" value="DEAD/DEAH_box_helicase_dom"/>
</dbReference>
<evidence type="ECO:0000259" key="9">
    <source>
        <dbReference type="PROSITE" id="PS51194"/>
    </source>
</evidence>
<feature type="compositionally biased region" description="Polar residues" evidence="7">
    <location>
        <begin position="369"/>
        <end position="383"/>
    </location>
</feature>
<feature type="compositionally biased region" description="Basic residues" evidence="7">
    <location>
        <begin position="395"/>
        <end position="404"/>
    </location>
</feature>
<dbReference type="PANTHER" id="PTHR47959:SF13">
    <property type="entry name" value="ATP-DEPENDENT RNA HELICASE RHLE"/>
    <property type="match status" value="1"/>
</dbReference>
<dbReference type="InterPro" id="IPR014014">
    <property type="entry name" value="RNA_helicase_DEAD_Q_motif"/>
</dbReference>
<keyword evidence="12" id="KW-1185">Reference proteome</keyword>
<dbReference type="OrthoDB" id="9805696at2"/>
<dbReference type="STRING" id="1121409.SAMN02745124_02990"/>
<feature type="domain" description="Helicase ATP-binding" evidence="8">
    <location>
        <begin position="32"/>
        <end position="203"/>
    </location>
</feature>
<keyword evidence="4" id="KW-0067">ATP-binding</keyword>
<dbReference type="CDD" id="cd18787">
    <property type="entry name" value="SF2_C_DEAD"/>
    <property type="match status" value="1"/>
</dbReference>
<dbReference type="InterPro" id="IPR027417">
    <property type="entry name" value="P-loop_NTPase"/>
</dbReference>
<feature type="domain" description="Helicase C-terminal" evidence="9">
    <location>
        <begin position="233"/>
        <end position="374"/>
    </location>
</feature>
<reference evidence="11 12" key="1">
    <citation type="submission" date="2016-11" db="EMBL/GenBank/DDBJ databases">
        <authorList>
            <person name="Jaros S."/>
            <person name="Januszkiewicz K."/>
            <person name="Wedrychowicz H."/>
        </authorList>
    </citation>
    <scope>NUCLEOTIDE SEQUENCE [LARGE SCALE GENOMIC DNA]</scope>
    <source>
        <strain evidence="11 12">DSM 9705</strain>
    </source>
</reference>
<dbReference type="AlphaFoldDB" id="A0A1M5XFB4"/>